<organism evidence="2 3">
    <name type="scientific">Ajellomyces capsulatus</name>
    <name type="common">Darling's disease fungus</name>
    <name type="synonym">Histoplasma capsulatum</name>
    <dbReference type="NCBI Taxonomy" id="5037"/>
    <lineage>
        <taxon>Eukaryota</taxon>
        <taxon>Fungi</taxon>
        <taxon>Dikarya</taxon>
        <taxon>Ascomycota</taxon>
        <taxon>Pezizomycotina</taxon>
        <taxon>Eurotiomycetes</taxon>
        <taxon>Eurotiomycetidae</taxon>
        <taxon>Onygenales</taxon>
        <taxon>Ajellomycetaceae</taxon>
        <taxon>Histoplasma</taxon>
    </lineage>
</organism>
<reference evidence="2 3" key="1">
    <citation type="submission" date="2021-01" db="EMBL/GenBank/DDBJ databases">
        <title>Chromosome-level genome assembly of a human fungal pathogen reveals clustering of transcriptionally co-regulated genes.</title>
        <authorList>
            <person name="Voorhies M."/>
            <person name="Cohen S."/>
            <person name="Shea T.P."/>
            <person name="Petrus S."/>
            <person name="Munoz J.F."/>
            <person name="Poplawski S."/>
            <person name="Goldman W.E."/>
            <person name="Michael T."/>
            <person name="Cuomo C.A."/>
            <person name="Sil A."/>
            <person name="Beyhan S."/>
        </authorList>
    </citation>
    <scope>NUCLEOTIDE SEQUENCE [LARGE SCALE GENOMIC DNA]</scope>
    <source>
        <strain evidence="2 3">G184AR</strain>
    </source>
</reference>
<sequence length="333" mass="35911">MANAESNNTEFQAESTFRAYTQGQGLSYAQNRLGYEPEFLQFIIDHHTSTGGQLDTIVDVGCGPGTAVRALAPYFAHAIGLDQSEGMISTARSLGGSTSSPSSSAVPEPINFQVSTAEDLGSQLSPPLIADNSVDLLTAAAAAHWFDMSRFWPRAAQVLKPGGSVALWVRARIRVSASVPNSAAIQTVIDAFEEEHLMPYMAPGNLSVNKHYADLELPWSLSTTPAGPVAEFDEASLLHKVWDGSDADYDADGKSLVKPVTVDMDTLEKMMGTASPVTRWRTAHPDAVGTERDIVRVFRRDIERLLHEAGVEKGKEVVDGTQTGTLLIVKKKL</sequence>
<dbReference type="PANTHER" id="PTHR44942">
    <property type="entry name" value="METHYLTRANSF_11 DOMAIN-CONTAINING PROTEIN"/>
    <property type="match status" value="1"/>
</dbReference>
<dbReference type="VEuPathDB" id="FungiDB:I7I52_01818"/>
<feature type="domain" description="Methyltransferase type 11" evidence="1">
    <location>
        <begin position="58"/>
        <end position="166"/>
    </location>
</feature>
<evidence type="ECO:0000259" key="1">
    <source>
        <dbReference type="Pfam" id="PF08241"/>
    </source>
</evidence>
<evidence type="ECO:0000313" key="3">
    <source>
        <dbReference type="Proteomes" id="UP000670092"/>
    </source>
</evidence>
<dbReference type="PANTHER" id="PTHR44942:SF10">
    <property type="entry name" value="METHYLTRANSFERASE TYPE 11 DOMAIN-CONTAINING PROTEIN"/>
    <property type="match status" value="1"/>
</dbReference>
<dbReference type="InterPro" id="IPR013216">
    <property type="entry name" value="Methyltransf_11"/>
</dbReference>
<dbReference type="OrthoDB" id="10027013at2759"/>
<dbReference type="AlphaFoldDB" id="A0A8H7Z6Y4"/>
<dbReference type="InterPro" id="IPR051052">
    <property type="entry name" value="Diverse_substrate_MTase"/>
</dbReference>
<gene>
    <name evidence="2" type="ORF">I7I52_01818</name>
</gene>
<proteinExistence type="predicted"/>
<dbReference type="Proteomes" id="UP000670092">
    <property type="component" value="Unassembled WGS sequence"/>
</dbReference>
<dbReference type="GO" id="GO:0008757">
    <property type="term" value="F:S-adenosylmethionine-dependent methyltransferase activity"/>
    <property type="evidence" value="ECO:0007669"/>
    <property type="project" value="InterPro"/>
</dbReference>
<evidence type="ECO:0000313" key="2">
    <source>
        <dbReference type="EMBL" id="KAG5303731.1"/>
    </source>
</evidence>
<dbReference type="Pfam" id="PF08241">
    <property type="entry name" value="Methyltransf_11"/>
    <property type="match status" value="1"/>
</dbReference>
<dbReference type="EMBL" id="JAEVHI010000001">
    <property type="protein sequence ID" value="KAG5303731.1"/>
    <property type="molecule type" value="Genomic_DNA"/>
</dbReference>
<comment type="caution">
    <text evidence="2">The sequence shown here is derived from an EMBL/GenBank/DDBJ whole genome shotgun (WGS) entry which is preliminary data.</text>
</comment>
<dbReference type="SUPFAM" id="SSF53335">
    <property type="entry name" value="S-adenosyl-L-methionine-dependent methyltransferases"/>
    <property type="match status" value="1"/>
</dbReference>
<name>A0A8H7Z6Y4_AJECA</name>
<dbReference type="CDD" id="cd02440">
    <property type="entry name" value="AdoMet_MTases"/>
    <property type="match status" value="1"/>
</dbReference>
<dbReference type="InterPro" id="IPR029063">
    <property type="entry name" value="SAM-dependent_MTases_sf"/>
</dbReference>
<keyword evidence="2" id="KW-0808">Transferase</keyword>
<accession>A0A8H7Z6Y4</accession>
<keyword evidence="2" id="KW-0489">Methyltransferase</keyword>
<protein>
    <submittedName>
        <fullName evidence="2">Methyltransferase</fullName>
    </submittedName>
</protein>
<dbReference type="Gene3D" id="3.40.50.150">
    <property type="entry name" value="Vaccinia Virus protein VP39"/>
    <property type="match status" value="1"/>
</dbReference>
<dbReference type="GO" id="GO:0032259">
    <property type="term" value="P:methylation"/>
    <property type="evidence" value="ECO:0007669"/>
    <property type="project" value="UniProtKB-KW"/>
</dbReference>